<organism evidence="1 3">
    <name type="scientific">Archangium gephyra</name>
    <dbReference type="NCBI Taxonomy" id="48"/>
    <lineage>
        <taxon>Bacteria</taxon>
        <taxon>Pseudomonadati</taxon>
        <taxon>Myxococcota</taxon>
        <taxon>Myxococcia</taxon>
        <taxon>Myxococcales</taxon>
        <taxon>Cystobacterineae</taxon>
        <taxon>Archangiaceae</taxon>
        <taxon>Archangium</taxon>
    </lineage>
</organism>
<dbReference type="Proteomes" id="UP000035579">
    <property type="component" value="Chromosome"/>
</dbReference>
<gene>
    <name evidence="1" type="ORF">AA314_07395</name>
    <name evidence="2" type="ORF">ATI61_102823</name>
</gene>
<dbReference type="InterPro" id="IPR025630">
    <property type="entry name" value="DUF4288"/>
</dbReference>
<reference evidence="2 4" key="2">
    <citation type="submission" date="2018-08" db="EMBL/GenBank/DDBJ databases">
        <title>Genomic Encyclopedia of Archaeal and Bacterial Type Strains, Phase II (KMG-II): from individual species to whole genera.</title>
        <authorList>
            <person name="Goeker M."/>
        </authorList>
    </citation>
    <scope>NUCLEOTIDE SEQUENCE [LARGE SCALE GENOMIC DNA]</scope>
    <source>
        <strain evidence="2 4">DSM 2261</strain>
    </source>
</reference>
<dbReference type="KEGG" id="age:AA314_07395"/>
<accession>A0AAC8QEC6</accession>
<reference evidence="1 3" key="1">
    <citation type="submission" date="2015-05" db="EMBL/GenBank/DDBJ databases">
        <title>Genome assembly of Archangium gephyra DSM 2261.</title>
        <authorList>
            <person name="Sharma G."/>
            <person name="Subramanian S."/>
        </authorList>
    </citation>
    <scope>NUCLEOTIDE SEQUENCE [LARGE SCALE GENOMIC DNA]</scope>
    <source>
        <strain evidence="1 3">DSM 2261</strain>
    </source>
</reference>
<name>A0AAC8QEC6_9BACT</name>
<dbReference type="Proteomes" id="UP000256345">
    <property type="component" value="Unassembled WGS sequence"/>
</dbReference>
<keyword evidence="4" id="KW-1185">Reference proteome</keyword>
<protein>
    <submittedName>
        <fullName evidence="2">Uncharacterized protein DUF4288</fullName>
    </submittedName>
</protein>
<evidence type="ECO:0000313" key="3">
    <source>
        <dbReference type="Proteomes" id="UP000035579"/>
    </source>
</evidence>
<proteinExistence type="predicted"/>
<dbReference type="EMBL" id="QUMU01000002">
    <property type="protein sequence ID" value="REG36445.1"/>
    <property type="molecule type" value="Genomic_DNA"/>
</dbReference>
<evidence type="ECO:0000313" key="1">
    <source>
        <dbReference type="EMBL" id="AKJ05769.1"/>
    </source>
</evidence>
<evidence type="ECO:0000313" key="2">
    <source>
        <dbReference type="EMBL" id="REG36445.1"/>
    </source>
</evidence>
<dbReference type="AlphaFoldDB" id="A0AAC8QEC6"/>
<dbReference type="EMBL" id="CP011509">
    <property type="protein sequence ID" value="AKJ05769.1"/>
    <property type="molecule type" value="Genomic_DNA"/>
</dbReference>
<dbReference type="RefSeq" id="WP_047859225.1">
    <property type="nucleotide sequence ID" value="NZ_CP011509.1"/>
</dbReference>
<dbReference type="Pfam" id="PF14119">
    <property type="entry name" value="DUF4288"/>
    <property type="match status" value="1"/>
</dbReference>
<sequence>MSWYAAHVVLYFEFREGPQDEFPVMENVYLIHAATEDDALARAEKRGRSACVEDESLTVNERPARLVFGGVRKLISCDTDAETLEDGVEATYSFLVVSSRQHLDALSKGEPVPVLYEE</sequence>
<evidence type="ECO:0000313" key="4">
    <source>
        <dbReference type="Proteomes" id="UP000256345"/>
    </source>
</evidence>